<protein>
    <submittedName>
        <fullName evidence="14">Pyridine nucleotide-disulphide oxidoreductase dimerisation region</fullName>
    </submittedName>
</protein>
<evidence type="ECO:0000313" key="14">
    <source>
        <dbReference type="EMBL" id="ACT58579.1"/>
    </source>
</evidence>
<dbReference type="PANTHER" id="PTHR43014:SF4">
    <property type="entry name" value="PYRIDINE NUCLEOTIDE-DISULFIDE OXIDOREDUCTASE RCLA-RELATED"/>
    <property type="match status" value="1"/>
</dbReference>
<proteinExistence type="inferred from homology"/>
<keyword evidence="15" id="KW-1185">Reference proteome</keyword>
<evidence type="ECO:0000259" key="12">
    <source>
        <dbReference type="Pfam" id="PF02852"/>
    </source>
</evidence>
<dbReference type="EMBL" id="CP001678">
    <property type="protein sequence ID" value="ACT58579.1"/>
    <property type="molecule type" value="Genomic_DNA"/>
</dbReference>
<keyword evidence="11" id="KW-0472">Membrane</keyword>
<evidence type="ECO:0000256" key="10">
    <source>
        <dbReference type="RuleBase" id="RU003691"/>
    </source>
</evidence>
<evidence type="ECO:0000256" key="11">
    <source>
        <dbReference type="SAM" id="Phobius"/>
    </source>
</evidence>
<sequence>MPSSLDEVAMKKSTKKRLKADLVVIGAGAGGLSAAAGAAMLGLKVVLFEKGKMGGDCLNFGCVPSKALIASAKQAQAFRTADKFGLTSADPGVDWKRVKEHIQGAIGTIEPNDSQERFESMGVTVIREEAHFVTEHVIASQTTQVKAKRIIIATGSRALIPPITGLEDIEYLTNETLFDIDVLPEHLAILGGGPIGIEMAQAFRRLGAKVTVIERSKALSCVDEEHAALALRKMREEGVEVLEQHAVNAVSTTGAGIRVEVQNAANEVSALTASHLLVATGRVQFFDTLALEAGGVEYDHLGIKTKPNLRSVSNGRVWALGDAAGRGQFTHLAGWHASVFVRNALFKSATRADSLPVPMVTYISPEIGQVGLTEAQARKEYGDKVKVSKFEFDDIDRAIAEKDTVGGAKIVALKNGTVLGASIVGEGAGDIIQLAGLAMSNGLKIKALTNFISPYPTRTEILKRAASKWYEPLVFGKKAKFIVKILQAF</sequence>
<dbReference type="InterPro" id="IPR016156">
    <property type="entry name" value="FAD/NAD-linked_Rdtase_dimer_sf"/>
</dbReference>
<keyword evidence="5 10" id="KW-0560">Oxidoreductase</keyword>
<dbReference type="Gene3D" id="3.30.390.30">
    <property type="match status" value="1"/>
</dbReference>
<name>C6XQ62_HIRBI</name>
<evidence type="ECO:0000256" key="3">
    <source>
        <dbReference type="ARBA" id="ARBA00022827"/>
    </source>
</evidence>
<dbReference type="InterPro" id="IPR036188">
    <property type="entry name" value="FAD/NAD-bd_sf"/>
</dbReference>
<dbReference type="eggNOG" id="COG1249">
    <property type="taxonomic scope" value="Bacteria"/>
</dbReference>
<feature type="binding site" evidence="8">
    <location>
        <position position="322"/>
    </location>
    <ligand>
        <name>FAD</name>
        <dbReference type="ChEBI" id="CHEBI:57692"/>
    </ligand>
</feature>
<dbReference type="STRING" id="582402.Hbal_0885"/>
<dbReference type="SUPFAM" id="SSF51905">
    <property type="entry name" value="FAD/NAD(P)-binding domain"/>
    <property type="match status" value="1"/>
</dbReference>
<dbReference type="GO" id="GO:0003955">
    <property type="term" value="F:NAD(P)H dehydrogenase (quinone) activity"/>
    <property type="evidence" value="ECO:0007669"/>
    <property type="project" value="TreeGrafter"/>
</dbReference>
<evidence type="ECO:0000256" key="5">
    <source>
        <dbReference type="ARBA" id="ARBA00023002"/>
    </source>
</evidence>
<evidence type="ECO:0000313" key="15">
    <source>
        <dbReference type="Proteomes" id="UP000002745"/>
    </source>
</evidence>
<dbReference type="Proteomes" id="UP000002745">
    <property type="component" value="Chromosome"/>
</dbReference>
<keyword evidence="8" id="KW-0547">Nucleotide-binding</keyword>
<comment type="similarity">
    <text evidence="1 10">Belongs to the class-I pyridine nucleotide-disulfide oxidoreductase family.</text>
</comment>
<dbReference type="OrthoDB" id="7622990at2"/>
<feature type="transmembrane region" description="Helical" evidence="11">
    <location>
        <begin position="20"/>
        <end position="43"/>
    </location>
</feature>
<feature type="disulfide bond" description="Redox-active" evidence="9">
    <location>
        <begin position="57"/>
        <end position="62"/>
    </location>
</feature>
<comment type="cofactor">
    <cofactor evidence="8">
        <name>FAD</name>
        <dbReference type="ChEBI" id="CHEBI:57692"/>
    </cofactor>
    <text evidence="8">Binds 1 FAD per subunit.</text>
</comment>
<dbReference type="GO" id="GO:0050660">
    <property type="term" value="F:flavin adenine dinucleotide binding"/>
    <property type="evidence" value="ECO:0007669"/>
    <property type="project" value="TreeGrafter"/>
</dbReference>
<accession>C6XQ62</accession>
<feature type="domain" description="FAD/NAD(P)-binding" evidence="13">
    <location>
        <begin position="21"/>
        <end position="336"/>
    </location>
</feature>
<keyword evidence="11" id="KW-0812">Transmembrane</keyword>
<keyword evidence="7 10" id="KW-0676">Redox-active center</keyword>
<keyword evidence="3 8" id="KW-0274">FAD</keyword>
<dbReference type="PRINTS" id="PR00368">
    <property type="entry name" value="FADPNR"/>
</dbReference>
<keyword evidence="2 10" id="KW-0285">Flavoprotein</keyword>
<dbReference type="SUPFAM" id="SSF55424">
    <property type="entry name" value="FAD/NAD-linked reductases, dimerisation (C-terminal) domain"/>
    <property type="match status" value="1"/>
</dbReference>
<feature type="binding site" evidence="8">
    <location>
        <begin position="154"/>
        <end position="156"/>
    </location>
    <ligand>
        <name>FAD</name>
        <dbReference type="ChEBI" id="CHEBI:57692"/>
    </ligand>
</feature>
<feature type="binding site" evidence="8">
    <location>
        <position position="281"/>
    </location>
    <ligand>
        <name>NAD(+)</name>
        <dbReference type="ChEBI" id="CHEBI:57540"/>
    </ligand>
</feature>
<dbReference type="PANTHER" id="PTHR43014">
    <property type="entry name" value="MERCURIC REDUCTASE"/>
    <property type="match status" value="1"/>
</dbReference>
<feature type="binding site" evidence="8">
    <location>
        <position position="66"/>
    </location>
    <ligand>
        <name>FAD</name>
        <dbReference type="ChEBI" id="CHEBI:57692"/>
    </ligand>
</feature>
<evidence type="ECO:0000256" key="7">
    <source>
        <dbReference type="ARBA" id="ARBA00023284"/>
    </source>
</evidence>
<feature type="domain" description="Pyridine nucleotide-disulphide oxidoreductase dimerisation" evidence="12">
    <location>
        <begin position="357"/>
        <end position="465"/>
    </location>
</feature>
<dbReference type="PRINTS" id="PR00411">
    <property type="entry name" value="PNDRDTASEI"/>
</dbReference>
<dbReference type="InterPro" id="IPR012999">
    <property type="entry name" value="Pyr_OxRdtase_I_AS"/>
</dbReference>
<dbReference type="HOGENOM" id="CLU_016755_1_0_5"/>
<evidence type="ECO:0000256" key="2">
    <source>
        <dbReference type="ARBA" id="ARBA00022630"/>
    </source>
</evidence>
<dbReference type="PIRSF" id="PIRSF000350">
    <property type="entry name" value="Mercury_reductase_MerA"/>
    <property type="match status" value="1"/>
</dbReference>
<evidence type="ECO:0000259" key="13">
    <source>
        <dbReference type="Pfam" id="PF07992"/>
    </source>
</evidence>
<evidence type="ECO:0000256" key="4">
    <source>
        <dbReference type="ARBA" id="ARBA00022857"/>
    </source>
</evidence>
<evidence type="ECO:0000256" key="8">
    <source>
        <dbReference type="PIRSR" id="PIRSR000350-3"/>
    </source>
</evidence>
<keyword evidence="8" id="KW-0520">NAD</keyword>
<evidence type="ECO:0000256" key="6">
    <source>
        <dbReference type="ARBA" id="ARBA00023157"/>
    </source>
</evidence>
<dbReference type="Gene3D" id="3.50.50.60">
    <property type="entry name" value="FAD/NAD(P)-binding domain"/>
    <property type="match status" value="2"/>
</dbReference>
<dbReference type="InterPro" id="IPR004099">
    <property type="entry name" value="Pyr_nucl-diS_OxRdtase_dimer"/>
</dbReference>
<dbReference type="InterPro" id="IPR001100">
    <property type="entry name" value="Pyr_nuc-diS_OxRdtase"/>
</dbReference>
<dbReference type="Pfam" id="PF02852">
    <property type="entry name" value="Pyr_redox_dim"/>
    <property type="match status" value="1"/>
</dbReference>
<dbReference type="PROSITE" id="PS00076">
    <property type="entry name" value="PYRIDINE_REDOX_1"/>
    <property type="match status" value="1"/>
</dbReference>
<evidence type="ECO:0000256" key="9">
    <source>
        <dbReference type="PIRSR" id="PIRSR000350-4"/>
    </source>
</evidence>
<gene>
    <name evidence="14" type="ordered locus">Hbal_0885</name>
</gene>
<feature type="binding site" evidence="8">
    <location>
        <begin position="191"/>
        <end position="198"/>
    </location>
    <ligand>
        <name>NAD(+)</name>
        <dbReference type="ChEBI" id="CHEBI:57540"/>
    </ligand>
</feature>
<dbReference type="AlphaFoldDB" id="C6XQ62"/>
<keyword evidence="11" id="KW-1133">Transmembrane helix</keyword>
<dbReference type="Pfam" id="PF07992">
    <property type="entry name" value="Pyr_redox_2"/>
    <property type="match status" value="1"/>
</dbReference>
<keyword evidence="4" id="KW-0521">NADP</keyword>
<feature type="binding site" evidence="8">
    <location>
        <position position="214"/>
    </location>
    <ligand>
        <name>NAD(+)</name>
        <dbReference type="ChEBI" id="CHEBI:57540"/>
    </ligand>
</feature>
<dbReference type="InterPro" id="IPR023753">
    <property type="entry name" value="FAD/NAD-binding_dom"/>
</dbReference>
<organism evidence="14 15">
    <name type="scientific">Hirschia baltica (strain ATCC 49814 / DSM 5838 / IFAM 1418)</name>
    <dbReference type="NCBI Taxonomy" id="582402"/>
    <lineage>
        <taxon>Bacteria</taxon>
        <taxon>Pseudomonadati</taxon>
        <taxon>Pseudomonadota</taxon>
        <taxon>Alphaproteobacteria</taxon>
        <taxon>Hyphomonadales</taxon>
        <taxon>Hyphomonadaceae</taxon>
        <taxon>Hirschia</taxon>
    </lineage>
</organism>
<dbReference type="KEGG" id="hba:Hbal_0885"/>
<dbReference type="GO" id="GO:0016668">
    <property type="term" value="F:oxidoreductase activity, acting on a sulfur group of donors, NAD(P) as acceptor"/>
    <property type="evidence" value="ECO:0007669"/>
    <property type="project" value="InterPro"/>
</dbReference>
<keyword evidence="6" id="KW-1015">Disulfide bond</keyword>
<dbReference type="RefSeq" id="WP_015826729.1">
    <property type="nucleotide sequence ID" value="NC_012982.1"/>
</dbReference>
<evidence type="ECO:0000256" key="1">
    <source>
        <dbReference type="ARBA" id="ARBA00007532"/>
    </source>
</evidence>
<dbReference type="FunFam" id="3.30.390.30:FF:000001">
    <property type="entry name" value="Dihydrolipoyl dehydrogenase"/>
    <property type="match status" value="1"/>
</dbReference>
<reference evidence="15" key="1">
    <citation type="journal article" date="2011" name="J. Bacteriol.">
        <title>Genome sequences of eight morphologically diverse alphaproteobacteria.</title>
        <authorList>
            <consortium name="US DOE Joint Genome Institute"/>
            <person name="Brown P.J."/>
            <person name="Kysela D.T."/>
            <person name="Buechlein A."/>
            <person name="Hemmerich C."/>
            <person name="Brun Y.V."/>
        </authorList>
    </citation>
    <scope>NUCLEOTIDE SEQUENCE [LARGE SCALE GENOMIC DNA]</scope>
    <source>
        <strain evidence="15">ATCC 49814 / DSM 5838 / IFAM 1418</strain>
    </source>
</reference>